<dbReference type="STRING" id="1817816.A2Y64_04750"/>
<evidence type="ECO:0000259" key="3">
    <source>
        <dbReference type="PROSITE" id="PS01031"/>
    </source>
</evidence>
<dbReference type="InterPro" id="IPR008978">
    <property type="entry name" value="HSP20-like_chaperone"/>
</dbReference>
<evidence type="ECO:0000313" key="5">
    <source>
        <dbReference type="Proteomes" id="UP000177187"/>
    </source>
</evidence>
<protein>
    <recommendedName>
        <fullName evidence="3">SHSP domain-containing protein</fullName>
    </recommendedName>
</protein>
<evidence type="ECO:0000256" key="2">
    <source>
        <dbReference type="RuleBase" id="RU003616"/>
    </source>
</evidence>
<evidence type="ECO:0000313" key="4">
    <source>
        <dbReference type="EMBL" id="OGD78622.1"/>
    </source>
</evidence>
<comment type="caution">
    <text evidence="4">The sequence shown here is derived from an EMBL/GenBank/DDBJ whole genome shotgun (WGS) entry which is preliminary data.</text>
</comment>
<gene>
    <name evidence="4" type="ORF">A2Y64_04750</name>
</gene>
<dbReference type="PANTHER" id="PTHR11527">
    <property type="entry name" value="HEAT-SHOCK PROTEIN 20 FAMILY MEMBER"/>
    <property type="match status" value="1"/>
</dbReference>
<dbReference type="CDD" id="cd06464">
    <property type="entry name" value="ACD_sHsps-like"/>
    <property type="match status" value="1"/>
</dbReference>
<dbReference type="Gene3D" id="2.60.40.790">
    <property type="match status" value="1"/>
</dbReference>
<reference evidence="4 5" key="1">
    <citation type="journal article" date="2016" name="Nat. Commun.">
        <title>Thousands of microbial genomes shed light on interconnected biogeochemical processes in an aquifer system.</title>
        <authorList>
            <person name="Anantharaman K."/>
            <person name="Brown C.T."/>
            <person name="Hug L.A."/>
            <person name="Sharon I."/>
            <person name="Castelle C.J."/>
            <person name="Probst A.J."/>
            <person name="Thomas B.C."/>
            <person name="Singh A."/>
            <person name="Wilkins M.J."/>
            <person name="Karaoz U."/>
            <person name="Brodie E.L."/>
            <person name="Williams K.H."/>
            <person name="Hubbard S.S."/>
            <person name="Banfield J.F."/>
        </authorList>
    </citation>
    <scope>NUCLEOTIDE SEQUENCE [LARGE SCALE GENOMIC DNA]</scope>
</reference>
<evidence type="ECO:0000256" key="1">
    <source>
        <dbReference type="PROSITE-ProRule" id="PRU00285"/>
    </source>
</evidence>
<dbReference type="Proteomes" id="UP000177187">
    <property type="component" value="Unassembled WGS sequence"/>
</dbReference>
<dbReference type="Pfam" id="PF00011">
    <property type="entry name" value="HSP20"/>
    <property type="match status" value="1"/>
</dbReference>
<organism evidence="4 5">
    <name type="scientific">Candidatus Coatesbacteria bacterium RBG_13_66_14</name>
    <dbReference type="NCBI Taxonomy" id="1817816"/>
    <lineage>
        <taxon>Bacteria</taxon>
        <taxon>Candidatus Coatesiibacteriota</taxon>
    </lineage>
</organism>
<dbReference type="AlphaFoldDB" id="A0A1F5FGE9"/>
<proteinExistence type="inferred from homology"/>
<accession>A0A1F5FGE9</accession>
<name>A0A1F5FGE9_9BACT</name>
<sequence>MTPRISFYTEGRWSEYHPFPYLDVIELADGYLVQVELAGVDPAAVNVRVVGDALVIDGSRPPSYPPGAKKVLRMELVYGRFHRELLMPFDADPTRITAQWAKGMLSITVPRQTESYNIDIEVED</sequence>
<dbReference type="PROSITE" id="PS01031">
    <property type="entry name" value="SHSP"/>
    <property type="match status" value="1"/>
</dbReference>
<dbReference type="InterPro" id="IPR002068">
    <property type="entry name" value="A-crystallin/Hsp20_dom"/>
</dbReference>
<dbReference type="InterPro" id="IPR031107">
    <property type="entry name" value="Small_HSP"/>
</dbReference>
<feature type="domain" description="SHSP" evidence="3">
    <location>
        <begin position="12"/>
        <end position="124"/>
    </location>
</feature>
<comment type="similarity">
    <text evidence="1 2">Belongs to the small heat shock protein (HSP20) family.</text>
</comment>
<dbReference type="EMBL" id="MFAF01000029">
    <property type="protein sequence ID" value="OGD78622.1"/>
    <property type="molecule type" value="Genomic_DNA"/>
</dbReference>
<dbReference type="SUPFAM" id="SSF49764">
    <property type="entry name" value="HSP20-like chaperones"/>
    <property type="match status" value="1"/>
</dbReference>